<dbReference type="PANTHER" id="PTHR10612">
    <property type="entry name" value="APOLIPOPROTEIN D"/>
    <property type="match status" value="1"/>
</dbReference>
<proteinExistence type="inferred from homology"/>
<evidence type="ECO:0000259" key="3">
    <source>
        <dbReference type="Pfam" id="PF00061"/>
    </source>
</evidence>
<dbReference type="InterPro" id="IPR012674">
    <property type="entry name" value="Calycin"/>
</dbReference>
<comment type="caution">
    <text evidence="4">The sequence shown here is derived from an EMBL/GenBank/DDBJ whole genome shotgun (WGS) entry which is preliminary data.</text>
</comment>
<protein>
    <recommendedName>
        <fullName evidence="3">Lipocalin/cytosolic fatty-acid binding domain-containing protein</fullName>
    </recommendedName>
</protein>
<evidence type="ECO:0000313" key="5">
    <source>
        <dbReference type="Proteomes" id="UP000823941"/>
    </source>
</evidence>
<organism evidence="4 5">
    <name type="scientific">Plutella xylostella</name>
    <name type="common">Diamondback moth</name>
    <name type="synonym">Plutella maculipennis</name>
    <dbReference type="NCBI Taxonomy" id="51655"/>
    <lineage>
        <taxon>Eukaryota</taxon>
        <taxon>Metazoa</taxon>
        <taxon>Ecdysozoa</taxon>
        <taxon>Arthropoda</taxon>
        <taxon>Hexapoda</taxon>
        <taxon>Insecta</taxon>
        <taxon>Pterygota</taxon>
        <taxon>Neoptera</taxon>
        <taxon>Endopterygota</taxon>
        <taxon>Lepidoptera</taxon>
        <taxon>Glossata</taxon>
        <taxon>Ditrysia</taxon>
        <taxon>Yponomeutoidea</taxon>
        <taxon>Plutellidae</taxon>
        <taxon>Plutella</taxon>
    </lineage>
</organism>
<dbReference type="Pfam" id="PF00061">
    <property type="entry name" value="Lipocalin"/>
    <property type="match status" value="1"/>
</dbReference>
<evidence type="ECO:0000313" key="4">
    <source>
        <dbReference type="EMBL" id="KAG7297776.1"/>
    </source>
</evidence>
<dbReference type="InterPro" id="IPR000566">
    <property type="entry name" value="Lipocln_cytosolic_FA-bd_dom"/>
</dbReference>
<name>A0ABQ7PXR3_PLUXY</name>
<dbReference type="EMBL" id="JAHIBW010000025">
    <property type="protein sequence ID" value="KAG7297776.1"/>
    <property type="molecule type" value="Genomic_DNA"/>
</dbReference>
<keyword evidence="5" id="KW-1185">Reference proteome</keyword>
<keyword evidence="2" id="KW-0732">Signal</keyword>
<dbReference type="InterPro" id="IPR022271">
    <property type="entry name" value="Lipocalin_ApoD"/>
</dbReference>
<dbReference type="Proteomes" id="UP000823941">
    <property type="component" value="Chromosome 25"/>
</dbReference>
<reference evidence="4 5" key="1">
    <citation type="submission" date="2021-06" db="EMBL/GenBank/DDBJ databases">
        <title>A haploid diamondback moth (Plutella xylostella L.) genome assembly resolves 31 chromosomes and identifies a diamide resistance mutation.</title>
        <authorList>
            <person name="Ward C.M."/>
            <person name="Perry K.D."/>
            <person name="Baker G."/>
            <person name="Powis K."/>
            <person name="Heckel D.G."/>
            <person name="Baxter S.W."/>
        </authorList>
    </citation>
    <scope>NUCLEOTIDE SEQUENCE [LARGE SCALE GENOMIC DNA]</scope>
    <source>
        <strain evidence="4 5">LV</strain>
        <tissue evidence="4">Single pupa</tissue>
    </source>
</reference>
<dbReference type="PANTHER" id="PTHR10612:SF62">
    <property type="entry name" value="LIPOCALIN_CYTOSOLIC FATTY-ACID BINDING DOMAIN-CONTAINING PROTEIN"/>
    <property type="match status" value="1"/>
</dbReference>
<dbReference type="Gene3D" id="2.40.128.20">
    <property type="match status" value="1"/>
</dbReference>
<comment type="similarity">
    <text evidence="1 2">Belongs to the calycin superfamily. Lipocalin family.</text>
</comment>
<sequence>MLLIGLTFTTLLLFVDCASWNATCPTVSPRLLDLKELDGTWYLSAAASDLQLQGECATVQFQHGSSNTTTVSISWIQNRTASHYNGSAVAIADPNNNATGQLLMVNYDDQKTESYYFLDVDYEHYAVVFACNNSADGNSSTYELWKLSRRAHLKADDLAKINDAITKYDLQDTEFMNFNNTEECCKKNAGDFVNPGSLVMTSAVVLSIFRRF</sequence>
<feature type="chain" id="PRO_5045014732" description="Lipocalin/cytosolic fatty-acid binding domain-containing protein" evidence="2">
    <location>
        <begin position="18"/>
        <end position="212"/>
    </location>
</feature>
<gene>
    <name evidence="4" type="ORF">JYU34_018518</name>
</gene>
<feature type="domain" description="Lipocalin/cytosolic fatty-acid binding" evidence="3">
    <location>
        <begin position="39"/>
        <end position="181"/>
    </location>
</feature>
<dbReference type="PIRSF" id="PIRSF036893">
    <property type="entry name" value="Lipocalin_ApoD"/>
    <property type="match status" value="1"/>
</dbReference>
<accession>A0ABQ7PXR3</accession>
<evidence type="ECO:0000256" key="1">
    <source>
        <dbReference type="ARBA" id="ARBA00006889"/>
    </source>
</evidence>
<evidence type="ECO:0000256" key="2">
    <source>
        <dbReference type="PIRNR" id="PIRNR036893"/>
    </source>
</evidence>
<dbReference type="SUPFAM" id="SSF50814">
    <property type="entry name" value="Lipocalins"/>
    <property type="match status" value="1"/>
</dbReference>
<feature type="signal peptide" evidence="2">
    <location>
        <begin position="1"/>
        <end position="17"/>
    </location>
</feature>